<dbReference type="AlphaFoldDB" id="A0A060HVV3"/>
<dbReference type="GeneID" id="74948135"/>
<dbReference type="InterPro" id="IPR043733">
    <property type="entry name" value="DUF5677"/>
</dbReference>
<dbReference type="RefSeq" id="WP_075055783.1">
    <property type="nucleotide sequence ID" value="NZ_CP007536.1"/>
</dbReference>
<dbReference type="Pfam" id="PF18928">
    <property type="entry name" value="DUF5677"/>
    <property type="match status" value="1"/>
</dbReference>
<dbReference type="KEGG" id="nvn:NVIE_029010"/>
<dbReference type="Proteomes" id="UP000027093">
    <property type="component" value="Chromosome"/>
</dbReference>
<accession>A0A060HVV3</accession>
<evidence type="ECO:0000313" key="2">
    <source>
        <dbReference type="Proteomes" id="UP000027093"/>
    </source>
</evidence>
<reference evidence="1 2" key="1">
    <citation type="journal article" date="2014" name="Int. J. Syst. Evol. Microbiol.">
        <title>Nitrososphaera viennensis gen. nov., sp. nov., an aerobic and mesophilic, ammonia-oxidizing archaeon from soil and a member of the archaeal phylum Thaumarchaeota.</title>
        <authorList>
            <person name="Stieglmeier M."/>
            <person name="Klingl A."/>
            <person name="Alves R.J."/>
            <person name="Rittmann S.K."/>
            <person name="Melcher M."/>
            <person name="Leisch N."/>
            <person name="Schleper C."/>
        </authorList>
    </citation>
    <scope>NUCLEOTIDE SEQUENCE [LARGE SCALE GENOMIC DNA]</scope>
    <source>
        <strain evidence="1">EN76</strain>
    </source>
</reference>
<name>A0A060HVV3_9ARCH</name>
<keyword evidence="2" id="KW-1185">Reference proteome</keyword>
<sequence length="207" mass="23365">MEKEEPTVYTPDNEPYLGRETVLAFDNAIIACLNANKHIAPYTHKIVKSDLQWVACQIIPQGISIALSIRELVRQGYLFGASVLTRSLIERATIMLYLYKNPEKVEVWKRGWKYNERPKLAEMLNSIGKDKFPNIGRMLTPVYNSLTHGDPESALWNLVQTRDGGVGYSVSKILNNPSLCDKICFEGSTWLLVLTSMAITIFPKATD</sequence>
<organism evidence="1 2">
    <name type="scientific">Nitrososphaera viennensis EN76</name>
    <dbReference type="NCBI Taxonomy" id="926571"/>
    <lineage>
        <taxon>Archaea</taxon>
        <taxon>Nitrososphaerota</taxon>
        <taxon>Nitrososphaeria</taxon>
        <taxon>Nitrososphaerales</taxon>
        <taxon>Nitrososphaeraceae</taxon>
        <taxon>Nitrososphaera</taxon>
    </lineage>
</organism>
<proteinExistence type="predicted"/>
<protein>
    <submittedName>
        <fullName evidence="1">Uncharacterized protein</fullName>
    </submittedName>
</protein>
<dbReference type="HOGENOM" id="CLU_1324060_0_0_2"/>
<gene>
    <name evidence="1" type="ORF">NVIE_029010</name>
</gene>
<evidence type="ECO:0000313" key="1">
    <source>
        <dbReference type="EMBL" id="AIC17177.1"/>
    </source>
</evidence>
<dbReference type="EMBL" id="CP007536">
    <property type="protein sequence ID" value="AIC17177.1"/>
    <property type="molecule type" value="Genomic_DNA"/>
</dbReference>